<accession>A0A9D1MVF5</accession>
<reference evidence="1" key="2">
    <citation type="journal article" date="2021" name="PeerJ">
        <title>Extensive microbial diversity within the chicken gut microbiome revealed by metagenomics and culture.</title>
        <authorList>
            <person name="Gilroy R."/>
            <person name="Ravi A."/>
            <person name="Getino M."/>
            <person name="Pursley I."/>
            <person name="Horton D.L."/>
            <person name="Alikhan N.F."/>
            <person name="Baker D."/>
            <person name="Gharbi K."/>
            <person name="Hall N."/>
            <person name="Watson M."/>
            <person name="Adriaenssens E.M."/>
            <person name="Foster-Nyarko E."/>
            <person name="Jarju S."/>
            <person name="Secka A."/>
            <person name="Antonio M."/>
            <person name="Oren A."/>
            <person name="Chaudhuri R.R."/>
            <person name="La Ragione R."/>
            <person name="Hildebrand F."/>
            <person name="Pallen M.J."/>
        </authorList>
    </citation>
    <scope>NUCLEOTIDE SEQUENCE</scope>
    <source>
        <strain evidence="1">CHK176-6737</strain>
    </source>
</reference>
<dbReference type="AlphaFoldDB" id="A0A9D1MVF5"/>
<dbReference type="Pfam" id="PF06245">
    <property type="entry name" value="DUF1015"/>
    <property type="match status" value="1"/>
</dbReference>
<reference evidence="1" key="1">
    <citation type="submission" date="2020-10" db="EMBL/GenBank/DDBJ databases">
        <authorList>
            <person name="Gilroy R."/>
        </authorList>
    </citation>
    <scope>NUCLEOTIDE SEQUENCE</scope>
    <source>
        <strain evidence="1">CHK176-6737</strain>
    </source>
</reference>
<dbReference type="InterPro" id="IPR008323">
    <property type="entry name" value="UCP033563"/>
</dbReference>
<dbReference type="PANTHER" id="PTHR36454">
    <property type="entry name" value="LMO2823 PROTEIN"/>
    <property type="match status" value="1"/>
</dbReference>
<name>A0A9D1MVF5_9FIRM</name>
<protein>
    <submittedName>
        <fullName evidence="1">DUF1015 domain-containing protein</fullName>
    </submittedName>
</protein>
<organism evidence="1 2">
    <name type="scientific">Candidatus Scybalenecus merdavium</name>
    <dbReference type="NCBI Taxonomy" id="2840939"/>
    <lineage>
        <taxon>Bacteria</taxon>
        <taxon>Bacillati</taxon>
        <taxon>Bacillota</taxon>
        <taxon>Clostridia</taxon>
        <taxon>Eubacteriales</taxon>
        <taxon>Oscillospiraceae</taxon>
        <taxon>Oscillospiraceae incertae sedis</taxon>
        <taxon>Candidatus Scybalenecus</taxon>
    </lineage>
</organism>
<dbReference type="EMBL" id="DVNM01000042">
    <property type="protein sequence ID" value="HIU69742.1"/>
    <property type="molecule type" value="Genomic_DNA"/>
</dbReference>
<dbReference type="Proteomes" id="UP000824125">
    <property type="component" value="Unassembled WGS sequence"/>
</dbReference>
<sequence>MAVFKPFCALRPAEDYAALVADLPYDVVSADEVRRTIQENPHSFLTVDRAEATMPPDTDPYSDAVYTQAAQNLACLEQDGCLVQDEQPCFYIYKQTLGARSQTGIAGCASIDAYLNGQIKRHELTRAEKEQDRIRHIEACGADTGPIFLTYRQNHALDMLTSMWMSEHHPLYEFEKYDVHNTIWRVDDAQTVEKISTYFAAIDSLYIADGHHRCASAVHVGQKLRAENPGYTGQEAFNYFLCVAFAHNELEIMDYNRVVRDLNGLEADAFLQKVGERFSISERTGGPFKSYKPFKRHTFGMYLDKKWYELEARPEFIDESDPVESLDVSILQNNLLAPVLGIEDPRRDARIDFVGGVRGMVELERRTAKDMRVAFSLFPVSVEELMAIADAGRIMPPKSTWFEPKLLSGLFVYKLD</sequence>
<evidence type="ECO:0000313" key="2">
    <source>
        <dbReference type="Proteomes" id="UP000824125"/>
    </source>
</evidence>
<comment type="caution">
    <text evidence="1">The sequence shown here is derived from an EMBL/GenBank/DDBJ whole genome shotgun (WGS) entry which is preliminary data.</text>
</comment>
<dbReference type="PIRSF" id="PIRSF033563">
    <property type="entry name" value="UCP033563"/>
    <property type="match status" value="1"/>
</dbReference>
<gene>
    <name evidence="1" type="ORF">IAD23_07290</name>
</gene>
<dbReference type="PANTHER" id="PTHR36454:SF1">
    <property type="entry name" value="DUF1015 DOMAIN-CONTAINING PROTEIN"/>
    <property type="match status" value="1"/>
</dbReference>
<proteinExistence type="predicted"/>
<evidence type="ECO:0000313" key="1">
    <source>
        <dbReference type="EMBL" id="HIU69742.1"/>
    </source>
</evidence>